<sequence>MKNDSSTNASLCLLRLSYIEAVFSFHLPEHKRPALSEKSSAAGRGGIFIISGADLFLKILKLPELFVILYLNSSKACEGVKMKGDNA</sequence>
<name>A0A8X6LBF1_TRICU</name>
<accession>A0A8X6LBF1</accession>
<dbReference type="AlphaFoldDB" id="A0A8X6LBF1"/>
<gene>
    <name evidence="1" type="ORF">TNCT_389921</name>
</gene>
<organism evidence="1 2">
    <name type="scientific">Trichonephila clavata</name>
    <name type="common">Joro spider</name>
    <name type="synonym">Nephila clavata</name>
    <dbReference type="NCBI Taxonomy" id="2740835"/>
    <lineage>
        <taxon>Eukaryota</taxon>
        <taxon>Metazoa</taxon>
        <taxon>Ecdysozoa</taxon>
        <taxon>Arthropoda</taxon>
        <taxon>Chelicerata</taxon>
        <taxon>Arachnida</taxon>
        <taxon>Araneae</taxon>
        <taxon>Araneomorphae</taxon>
        <taxon>Entelegynae</taxon>
        <taxon>Araneoidea</taxon>
        <taxon>Nephilidae</taxon>
        <taxon>Trichonephila</taxon>
    </lineage>
</organism>
<proteinExistence type="predicted"/>
<protein>
    <submittedName>
        <fullName evidence="1">Uncharacterized protein</fullName>
    </submittedName>
</protein>
<reference evidence="1" key="1">
    <citation type="submission" date="2020-07" db="EMBL/GenBank/DDBJ databases">
        <title>Multicomponent nature underlies the extraordinary mechanical properties of spider dragline silk.</title>
        <authorList>
            <person name="Kono N."/>
            <person name="Nakamura H."/>
            <person name="Mori M."/>
            <person name="Yoshida Y."/>
            <person name="Ohtoshi R."/>
            <person name="Malay A.D."/>
            <person name="Moran D.A.P."/>
            <person name="Tomita M."/>
            <person name="Numata K."/>
            <person name="Arakawa K."/>
        </authorList>
    </citation>
    <scope>NUCLEOTIDE SEQUENCE</scope>
</reference>
<dbReference type="EMBL" id="BMAO01005729">
    <property type="protein sequence ID" value="GFR03550.1"/>
    <property type="molecule type" value="Genomic_DNA"/>
</dbReference>
<evidence type="ECO:0000313" key="2">
    <source>
        <dbReference type="Proteomes" id="UP000887116"/>
    </source>
</evidence>
<dbReference type="OrthoDB" id="10275615at2759"/>
<comment type="caution">
    <text evidence="1">The sequence shown here is derived from an EMBL/GenBank/DDBJ whole genome shotgun (WGS) entry which is preliminary data.</text>
</comment>
<keyword evidence="2" id="KW-1185">Reference proteome</keyword>
<dbReference type="Proteomes" id="UP000887116">
    <property type="component" value="Unassembled WGS sequence"/>
</dbReference>
<evidence type="ECO:0000313" key="1">
    <source>
        <dbReference type="EMBL" id="GFR03550.1"/>
    </source>
</evidence>